<dbReference type="GO" id="GO:0005886">
    <property type="term" value="C:plasma membrane"/>
    <property type="evidence" value="ECO:0007669"/>
    <property type="project" value="UniProtKB-SubCell"/>
</dbReference>
<evidence type="ECO:0000256" key="5">
    <source>
        <dbReference type="ARBA" id="ARBA00022989"/>
    </source>
</evidence>
<dbReference type="InterPro" id="IPR005548">
    <property type="entry name" value="Cell_div_FtsQ/DivIB_C"/>
</dbReference>
<dbReference type="InterPro" id="IPR034746">
    <property type="entry name" value="POTRA"/>
</dbReference>
<dbReference type="RefSeq" id="WP_069661613.1">
    <property type="nucleotide sequence ID" value="NZ_JBHUJJ010000001.1"/>
</dbReference>
<dbReference type="PANTHER" id="PTHR37820:SF1">
    <property type="entry name" value="CELL DIVISION PROTEIN FTSQ"/>
    <property type="match status" value="1"/>
</dbReference>
<evidence type="ECO:0000259" key="10">
    <source>
        <dbReference type="PROSITE" id="PS51779"/>
    </source>
</evidence>
<dbReference type="Gene3D" id="3.40.50.10960">
    <property type="match status" value="1"/>
</dbReference>
<evidence type="ECO:0000256" key="2">
    <source>
        <dbReference type="ARBA" id="ARBA00022475"/>
    </source>
</evidence>
<dbReference type="PROSITE" id="PS51779">
    <property type="entry name" value="POTRA"/>
    <property type="match status" value="1"/>
</dbReference>
<comment type="subcellular location">
    <subcellularLocation>
        <location evidence="8">Cell membrane</location>
        <topology evidence="8">Single-pass type II membrane protein</topology>
    </subcellularLocation>
    <subcellularLocation>
        <location evidence="1">Membrane</location>
    </subcellularLocation>
    <text evidence="8">Localizes to the division septum.</text>
</comment>
<keyword evidence="7 8" id="KW-0131">Cell cycle</keyword>
<sequence>MTPWQKENLEYLKTQGDQPAWNPSVVPNEAQEEEDEQEKEAKTEAETPSEDLVPEEKTQQTYESFADRLPNIKKVRNTRLYRRLSLIISVFLIAILIVLYFVSPLSKLGNIGVTGNTSVESQKVIEQSKLEKGVSLWEQFGDRNIYEEKIKRQLPRVKKATISLSGINSFNIKIEEYKVVALESINNIYHPILENGKILSEEMNAPVSGMPVFQNFKDQKIIRNLINSYNQLPEDIKQNISEIRYAPSNANKELINLHMKDANEVIVNISQLEQKMAYYGKVAGQMESPGIIDMEVGIFSYPVNNGETEQSAEESSEALE</sequence>
<dbReference type="InterPro" id="IPR050487">
    <property type="entry name" value="FtsQ_DivIB"/>
</dbReference>
<protein>
    <recommendedName>
        <fullName evidence="8">Cell division protein DivIB</fullName>
    </recommendedName>
</protein>
<dbReference type="Pfam" id="PF08478">
    <property type="entry name" value="POTRA_1"/>
    <property type="match status" value="1"/>
</dbReference>
<evidence type="ECO:0000256" key="8">
    <source>
        <dbReference type="HAMAP-Rule" id="MF_00912"/>
    </source>
</evidence>
<gene>
    <name evidence="8" type="primary">divIB</name>
    <name evidence="11" type="ORF">BCR25_00280</name>
</gene>
<evidence type="ECO:0000256" key="9">
    <source>
        <dbReference type="SAM" id="MobiDB-lite"/>
    </source>
</evidence>
<evidence type="ECO:0000313" key="12">
    <source>
        <dbReference type="Proteomes" id="UP000095094"/>
    </source>
</evidence>
<keyword evidence="5 8" id="KW-1133">Transmembrane helix</keyword>
<keyword evidence="2 8" id="KW-1003">Cell membrane</keyword>
<evidence type="ECO:0000256" key="6">
    <source>
        <dbReference type="ARBA" id="ARBA00023136"/>
    </source>
</evidence>
<keyword evidence="3 8" id="KW-0132">Cell division</keyword>
<dbReference type="GO" id="GO:0043093">
    <property type="term" value="P:FtsZ-dependent cytokinesis"/>
    <property type="evidence" value="ECO:0007669"/>
    <property type="project" value="UniProtKB-UniRule"/>
</dbReference>
<feature type="domain" description="POTRA" evidence="10">
    <location>
        <begin position="106"/>
        <end position="177"/>
    </location>
</feature>
<evidence type="ECO:0000256" key="7">
    <source>
        <dbReference type="ARBA" id="ARBA00023306"/>
    </source>
</evidence>
<dbReference type="EMBL" id="MIJY01000001">
    <property type="protein sequence ID" value="OEG20301.1"/>
    <property type="molecule type" value="Genomic_DNA"/>
</dbReference>
<evidence type="ECO:0000256" key="4">
    <source>
        <dbReference type="ARBA" id="ARBA00022692"/>
    </source>
</evidence>
<reference evidence="12" key="1">
    <citation type="submission" date="2016-09" db="EMBL/GenBank/DDBJ databases">
        <authorList>
            <person name="Gulvik C.A."/>
        </authorList>
    </citation>
    <scope>NUCLEOTIDE SEQUENCE [LARGE SCALE GENOMIC DNA]</scope>
    <source>
        <strain evidence="12">LMG 8895</strain>
    </source>
</reference>
<dbReference type="GO" id="GO:0032153">
    <property type="term" value="C:cell division site"/>
    <property type="evidence" value="ECO:0007669"/>
    <property type="project" value="UniProtKB-UniRule"/>
</dbReference>
<dbReference type="Pfam" id="PF03799">
    <property type="entry name" value="FtsQ_DivIB_C"/>
    <property type="match status" value="1"/>
</dbReference>
<dbReference type="InterPro" id="IPR026580">
    <property type="entry name" value="DivIB"/>
</dbReference>
<comment type="similarity">
    <text evidence="8">Belongs to the FtsQ/DivIB family. DivIB subfamily.</text>
</comment>
<feature type="region of interest" description="Disordered" evidence="9">
    <location>
        <begin position="1"/>
        <end position="60"/>
    </location>
</feature>
<proteinExistence type="inferred from homology"/>
<keyword evidence="6 8" id="KW-0472">Membrane</keyword>
<dbReference type="OrthoDB" id="1819027at2"/>
<comment type="caution">
    <text evidence="11">The sequence shown here is derived from an EMBL/GenBank/DDBJ whole genome shotgun (WGS) entry which is preliminary data.</text>
</comment>
<dbReference type="Proteomes" id="UP000095094">
    <property type="component" value="Unassembled WGS sequence"/>
</dbReference>
<evidence type="ECO:0000256" key="1">
    <source>
        <dbReference type="ARBA" id="ARBA00004370"/>
    </source>
</evidence>
<accession>A0A1E5H5U1</accession>
<keyword evidence="12" id="KW-1185">Reference proteome</keyword>
<comment type="function">
    <text evidence="8">Cell division protein that may be involved in stabilizing or promoting the assembly of the division complex.</text>
</comment>
<feature type="transmembrane region" description="Helical" evidence="8">
    <location>
        <begin position="84"/>
        <end position="102"/>
    </location>
</feature>
<dbReference type="PANTHER" id="PTHR37820">
    <property type="entry name" value="CELL DIVISION PROTEIN DIVIB"/>
    <property type="match status" value="1"/>
</dbReference>
<organism evidence="11 12">
    <name type="scientific">Enterococcus termitis</name>
    <dbReference type="NCBI Taxonomy" id="332950"/>
    <lineage>
        <taxon>Bacteria</taxon>
        <taxon>Bacillati</taxon>
        <taxon>Bacillota</taxon>
        <taxon>Bacilli</taxon>
        <taxon>Lactobacillales</taxon>
        <taxon>Enterococcaceae</taxon>
        <taxon>Enterococcus</taxon>
    </lineage>
</organism>
<name>A0A1E5H5U1_9ENTE</name>
<dbReference type="PATRIC" id="fig|332950.4.peg.999"/>
<evidence type="ECO:0000313" key="11">
    <source>
        <dbReference type="EMBL" id="OEG20301.1"/>
    </source>
</evidence>
<evidence type="ECO:0000256" key="3">
    <source>
        <dbReference type="ARBA" id="ARBA00022618"/>
    </source>
</evidence>
<dbReference type="AlphaFoldDB" id="A0A1E5H5U1"/>
<dbReference type="InterPro" id="IPR013685">
    <property type="entry name" value="POTRA_FtsQ_type"/>
</dbReference>
<keyword evidence="4 8" id="KW-0812">Transmembrane</keyword>
<dbReference type="HAMAP" id="MF_00912">
    <property type="entry name" value="DivIB"/>
    <property type="match status" value="1"/>
</dbReference>